<dbReference type="SUPFAM" id="SSF143100">
    <property type="entry name" value="TTHA1013/TTHA0281-like"/>
    <property type="match status" value="1"/>
</dbReference>
<dbReference type="AlphaFoldDB" id="A0A7H9CFF6"/>
<dbReference type="Gene3D" id="3.30.160.250">
    <property type="match status" value="1"/>
</dbReference>
<name>A0A7H9CFF6_9BACT</name>
<evidence type="ECO:0000313" key="1">
    <source>
        <dbReference type="EMBL" id="QLI04843.1"/>
    </source>
</evidence>
<dbReference type="EMBL" id="CP049075">
    <property type="protein sequence ID" value="QLI04843.1"/>
    <property type="molecule type" value="Genomic_DNA"/>
</dbReference>
<protein>
    <submittedName>
        <fullName evidence="1">Toxin-antitoxin system, antitoxin component, HicB family</fullName>
    </submittedName>
</protein>
<sequence length="83" mass="9366">MKDLDYYMNLPYEIIVRKLSADEGGGYFASYKDFPYIMGDGESKAEAIADVKSAFRGAVEVMLECGDTIKEPKQKTDKFFKCS</sequence>
<organism evidence="1 2">
    <name type="scientific">Candidatus Campylobacter infans</name>
    <dbReference type="NCBI Taxonomy" id="2561898"/>
    <lineage>
        <taxon>Bacteria</taxon>
        <taxon>Pseudomonadati</taxon>
        <taxon>Campylobacterota</taxon>
        <taxon>Epsilonproteobacteria</taxon>
        <taxon>Campylobacterales</taxon>
        <taxon>Campylobacteraceae</taxon>
        <taxon>Campylobacter</taxon>
    </lineage>
</organism>
<proteinExistence type="predicted"/>
<accession>A0A7H9CFF6</accession>
<keyword evidence="2" id="KW-1185">Reference proteome</keyword>
<dbReference type="Proteomes" id="UP000509414">
    <property type="component" value="Chromosome"/>
</dbReference>
<gene>
    <name evidence="1" type="ORF">CINF_0296</name>
</gene>
<evidence type="ECO:0000313" key="2">
    <source>
        <dbReference type="Proteomes" id="UP000509414"/>
    </source>
</evidence>
<dbReference type="InterPro" id="IPR035069">
    <property type="entry name" value="TTHA1013/TTHA0281-like"/>
</dbReference>
<reference evidence="1 2" key="1">
    <citation type="submission" date="2020-02" db="EMBL/GenBank/DDBJ databases">
        <title>Complete genome sequence of the novel Campylobacter species Candidatus Campylobacter infans.</title>
        <authorList>
            <person name="Duim B."/>
            <person name="Zomer A."/>
            <person name="van der Graaf L."/>
            <person name="Wagenaar J."/>
        </authorList>
    </citation>
    <scope>NUCLEOTIDE SEQUENCE [LARGE SCALE GENOMIC DNA]</scope>
    <source>
        <strain evidence="1 2">19S00001</strain>
    </source>
</reference>
<dbReference type="KEGG" id="cinf:CINF_0296"/>